<feature type="region of interest" description="Disordered" evidence="1">
    <location>
        <begin position="76"/>
        <end position="126"/>
    </location>
</feature>
<sequence>MTPGSRTSRKGDAFELGQSPAREDSARPWPEVTLAFNQQGTGARHTASVDVGNLIQKCGLARANFIFPGFWASTTRKQSYTPGTANGRKLIKGKHAKERKKGKQAPNRNPNAKAKQANSGKSIFGSNAGSRDSLRVAAAHPFSCRSEVPCLRLHSCFTVYSFIKRNWNFPW</sequence>
<dbReference type="EMBL" id="ATLV01014494">
    <property type="status" value="NOT_ANNOTATED_CDS"/>
    <property type="molecule type" value="Genomic_DNA"/>
</dbReference>
<reference evidence="3" key="2">
    <citation type="submission" date="2020-05" db="UniProtKB">
        <authorList>
            <consortium name="EnsemblMetazoa"/>
        </authorList>
    </citation>
    <scope>IDENTIFICATION</scope>
</reference>
<dbReference type="Proteomes" id="UP000030765">
    <property type="component" value="Unassembled WGS sequence"/>
</dbReference>
<dbReference type="EnsemblMetazoa" id="ASIC006299-RA">
    <property type="protein sequence ID" value="ASIC006299-PA"/>
    <property type="gene ID" value="ASIC006299"/>
</dbReference>
<evidence type="ECO:0000313" key="4">
    <source>
        <dbReference type="Proteomes" id="UP000030765"/>
    </source>
</evidence>
<gene>
    <name evidence="2" type="ORF">ZHAS_00006299</name>
</gene>
<reference evidence="2 4" key="1">
    <citation type="journal article" date="2014" name="BMC Genomics">
        <title>Genome sequence of Anopheles sinensis provides insight into genetics basis of mosquito competence for malaria parasites.</title>
        <authorList>
            <person name="Zhou D."/>
            <person name="Zhang D."/>
            <person name="Ding G."/>
            <person name="Shi L."/>
            <person name="Hou Q."/>
            <person name="Ye Y."/>
            <person name="Xu Y."/>
            <person name="Zhou H."/>
            <person name="Xiong C."/>
            <person name="Li S."/>
            <person name="Yu J."/>
            <person name="Hong S."/>
            <person name="Yu X."/>
            <person name="Zou P."/>
            <person name="Chen C."/>
            <person name="Chang X."/>
            <person name="Wang W."/>
            <person name="Lv Y."/>
            <person name="Sun Y."/>
            <person name="Ma L."/>
            <person name="Shen B."/>
            <person name="Zhu C."/>
        </authorList>
    </citation>
    <scope>NUCLEOTIDE SEQUENCE [LARGE SCALE GENOMIC DNA]</scope>
</reference>
<proteinExistence type="predicted"/>
<evidence type="ECO:0000313" key="2">
    <source>
        <dbReference type="EMBL" id="KFB38815.1"/>
    </source>
</evidence>
<dbReference type="AlphaFoldDB" id="A0A084VLH1"/>
<dbReference type="EMBL" id="KE524974">
    <property type="protein sequence ID" value="KFB38815.1"/>
    <property type="molecule type" value="Genomic_DNA"/>
</dbReference>
<feature type="region of interest" description="Disordered" evidence="1">
    <location>
        <begin position="1"/>
        <end position="27"/>
    </location>
</feature>
<organism evidence="2">
    <name type="scientific">Anopheles sinensis</name>
    <name type="common">Mosquito</name>
    <dbReference type="NCBI Taxonomy" id="74873"/>
    <lineage>
        <taxon>Eukaryota</taxon>
        <taxon>Metazoa</taxon>
        <taxon>Ecdysozoa</taxon>
        <taxon>Arthropoda</taxon>
        <taxon>Hexapoda</taxon>
        <taxon>Insecta</taxon>
        <taxon>Pterygota</taxon>
        <taxon>Neoptera</taxon>
        <taxon>Endopterygota</taxon>
        <taxon>Diptera</taxon>
        <taxon>Nematocera</taxon>
        <taxon>Culicoidea</taxon>
        <taxon>Culicidae</taxon>
        <taxon>Anophelinae</taxon>
        <taxon>Anopheles</taxon>
    </lineage>
</organism>
<accession>A0A084VLH1</accession>
<feature type="compositionally biased region" description="Basic residues" evidence="1">
    <location>
        <begin position="89"/>
        <end position="103"/>
    </location>
</feature>
<name>A0A084VLH1_ANOSI</name>
<evidence type="ECO:0000256" key="1">
    <source>
        <dbReference type="SAM" id="MobiDB-lite"/>
    </source>
</evidence>
<feature type="compositionally biased region" description="Polar residues" evidence="1">
    <location>
        <begin position="106"/>
        <end position="126"/>
    </location>
</feature>
<protein>
    <submittedName>
        <fullName evidence="2 3">Uncharacterized protein</fullName>
    </submittedName>
</protein>
<dbReference type="VEuPathDB" id="VectorBase:ASIC006299"/>
<evidence type="ECO:0000313" key="3">
    <source>
        <dbReference type="EnsemblMetazoa" id="ASIC006299-PA"/>
    </source>
</evidence>
<keyword evidence="4" id="KW-1185">Reference proteome</keyword>